<evidence type="ECO:0000313" key="7">
    <source>
        <dbReference type="EMBL" id="KAK9738717.1"/>
    </source>
</evidence>
<reference evidence="7 8" key="1">
    <citation type="journal article" date="2024" name="BMC Genomics">
        <title>De novo assembly and annotation of Popillia japonica's genome with initial clues to its potential as an invasive pest.</title>
        <authorList>
            <person name="Cucini C."/>
            <person name="Boschi S."/>
            <person name="Funari R."/>
            <person name="Cardaioli E."/>
            <person name="Iannotti N."/>
            <person name="Marturano G."/>
            <person name="Paoli F."/>
            <person name="Bruttini M."/>
            <person name="Carapelli A."/>
            <person name="Frati F."/>
            <person name="Nardi F."/>
        </authorList>
    </citation>
    <scope>NUCLEOTIDE SEQUENCE [LARGE SCALE GENOMIC DNA]</scope>
    <source>
        <strain evidence="7">DMR45628</strain>
    </source>
</reference>
<gene>
    <name evidence="7" type="ORF">QE152_g9639</name>
</gene>
<comment type="similarity">
    <text evidence="2 6">Belongs to the tetraspanin (TM4SF) family.</text>
</comment>
<dbReference type="InterPro" id="IPR018503">
    <property type="entry name" value="Tetraspanin_CS"/>
</dbReference>
<evidence type="ECO:0000256" key="5">
    <source>
        <dbReference type="ARBA" id="ARBA00023136"/>
    </source>
</evidence>
<sequence length="215" mass="23859">MGCCSIFGRFLLFALNITTFLIGIAFIVIGIIYEVGFIEVTDHLDNVFPAMHVAPILLIVVGCVIFIISFLGCCGAWRRSSCMLLTYAVVLIIILLLQIALAIYAFIVINNSDDWKHDLIEALRSVFDRGDQQAIEFFQQTLQCCGFDHRPVFIPASCCSPQVLPCLFPFSEICSNALYNFIRYGMTVIAIVLISLAAVQFIGAVIATCVARKRE</sequence>
<dbReference type="PIRSF" id="PIRSF002419">
    <property type="entry name" value="Tetraspanin"/>
    <property type="match status" value="1"/>
</dbReference>
<organism evidence="7 8">
    <name type="scientific">Popillia japonica</name>
    <name type="common">Japanese beetle</name>
    <dbReference type="NCBI Taxonomy" id="7064"/>
    <lineage>
        <taxon>Eukaryota</taxon>
        <taxon>Metazoa</taxon>
        <taxon>Ecdysozoa</taxon>
        <taxon>Arthropoda</taxon>
        <taxon>Hexapoda</taxon>
        <taxon>Insecta</taxon>
        <taxon>Pterygota</taxon>
        <taxon>Neoptera</taxon>
        <taxon>Endopterygota</taxon>
        <taxon>Coleoptera</taxon>
        <taxon>Polyphaga</taxon>
        <taxon>Scarabaeiformia</taxon>
        <taxon>Scarabaeidae</taxon>
        <taxon>Rutelinae</taxon>
        <taxon>Popillia</taxon>
    </lineage>
</organism>
<comment type="caution">
    <text evidence="7">The sequence shown here is derived from an EMBL/GenBank/DDBJ whole genome shotgun (WGS) entry which is preliminary data.</text>
</comment>
<feature type="transmembrane region" description="Helical" evidence="6">
    <location>
        <begin position="12"/>
        <end position="33"/>
    </location>
</feature>
<evidence type="ECO:0000313" key="8">
    <source>
        <dbReference type="Proteomes" id="UP001458880"/>
    </source>
</evidence>
<dbReference type="InterPro" id="IPR018499">
    <property type="entry name" value="Tetraspanin/Peripherin"/>
</dbReference>
<evidence type="ECO:0000256" key="2">
    <source>
        <dbReference type="ARBA" id="ARBA00006840"/>
    </source>
</evidence>
<evidence type="ECO:0000256" key="6">
    <source>
        <dbReference type="RuleBase" id="RU361218"/>
    </source>
</evidence>
<evidence type="ECO:0000256" key="1">
    <source>
        <dbReference type="ARBA" id="ARBA00004141"/>
    </source>
</evidence>
<dbReference type="PRINTS" id="PR00259">
    <property type="entry name" value="TMFOUR"/>
</dbReference>
<dbReference type="CDD" id="cd03127">
    <property type="entry name" value="tetraspanin_LEL"/>
    <property type="match status" value="1"/>
</dbReference>
<keyword evidence="8" id="KW-1185">Reference proteome</keyword>
<dbReference type="Proteomes" id="UP001458880">
    <property type="component" value="Unassembled WGS sequence"/>
</dbReference>
<dbReference type="EMBL" id="JASPKY010000083">
    <property type="protein sequence ID" value="KAK9738717.1"/>
    <property type="molecule type" value="Genomic_DNA"/>
</dbReference>
<name>A0AAW1LXF4_POPJA</name>
<evidence type="ECO:0000256" key="4">
    <source>
        <dbReference type="ARBA" id="ARBA00022989"/>
    </source>
</evidence>
<keyword evidence="4 6" id="KW-1133">Transmembrane helix</keyword>
<dbReference type="Pfam" id="PF00335">
    <property type="entry name" value="Tetraspanin"/>
    <property type="match status" value="1"/>
</dbReference>
<feature type="transmembrane region" description="Helical" evidence="6">
    <location>
        <begin position="188"/>
        <end position="211"/>
    </location>
</feature>
<feature type="transmembrane region" description="Helical" evidence="6">
    <location>
        <begin position="53"/>
        <end position="77"/>
    </location>
</feature>
<accession>A0AAW1LXF4</accession>
<dbReference type="InterPro" id="IPR008952">
    <property type="entry name" value="Tetraspanin_EC2_sf"/>
</dbReference>
<dbReference type="GO" id="GO:0005886">
    <property type="term" value="C:plasma membrane"/>
    <property type="evidence" value="ECO:0007669"/>
    <property type="project" value="TreeGrafter"/>
</dbReference>
<dbReference type="PANTHER" id="PTHR19282:SF521">
    <property type="entry name" value="IP01817P-RELATED"/>
    <property type="match status" value="1"/>
</dbReference>
<keyword evidence="5 6" id="KW-0472">Membrane</keyword>
<dbReference type="Gene3D" id="1.10.1450.10">
    <property type="entry name" value="Tetraspanin"/>
    <property type="match status" value="1"/>
</dbReference>
<dbReference type="SUPFAM" id="SSF48652">
    <property type="entry name" value="Tetraspanin"/>
    <property type="match status" value="1"/>
</dbReference>
<dbReference type="PANTHER" id="PTHR19282">
    <property type="entry name" value="TETRASPANIN"/>
    <property type="match status" value="1"/>
</dbReference>
<comment type="subcellular location">
    <subcellularLocation>
        <location evidence="1 6">Membrane</location>
        <topology evidence="1 6">Multi-pass membrane protein</topology>
    </subcellularLocation>
</comment>
<protein>
    <recommendedName>
        <fullName evidence="6">Tetraspanin</fullName>
    </recommendedName>
</protein>
<evidence type="ECO:0000256" key="3">
    <source>
        <dbReference type="ARBA" id="ARBA00022692"/>
    </source>
</evidence>
<dbReference type="InterPro" id="IPR000301">
    <property type="entry name" value="Tetraspanin_animals"/>
</dbReference>
<dbReference type="PROSITE" id="PS00421">
    <property type="entry name" value="TM4_1"/>
    <property type="match status" value="1"/>
</dbReference>
<feature type="transmembrane region" description="Helical" evidence="6">
    <location>
        <begin position="84"/>
        <end position="109"/>
    </location>
</feature>
<keyword evidence="3 6" id="KW-0812">Transmembrane</keyword>
<dbReference type="AlphaFoldDB" id="A0AAW1LXF4"/>
<proteinExistence type="inferred from homology"/>